<comment type="caution">
    <text evidence="2">The sequence shown here is derived from an EMBL/GenBank/DDBJ whole genome shotgun (WGS) entry which is preliminary data.</text>
</comment>
<sequence length="144" mass="16613">MEGLRFLLTPSGLFRSLTVICGFPGVLLTWFAFFSSSWTNLFPEVKIIMELGKGFGVRIWKLEEQHFNSTSKSLENSEEEFDLVSDEDEQKWNKIVLETLIFEMLFISIVTIVLFISTIYLVIRIARKISTDSPCEVIFVSRNC</sequence>
<dbReference type="Proteomes" id="UP001642540">
    <property type="component" value="Unassembled WGS sequence"/>
</dbReference>
<accession>A0ABP1RGE8</accession>
<reference evidence="2 3" key="1">
    <citation type="submission" date="2024-08" db="EMBL/GenBank/DDBJ databases">
        <authorList>
            <person name="Cucini C."/>
            <person name="Frati F."/>
        </authorList>
    </citation>
    <scope>NUCLEOTIDE SEQUENCE [LARGE SCALE GENOMIC DNA]</scope>
</reference>
<evidence type="ECO:0000256" key="1">
    <source>
        <dbReference type="SAM" id="Phobius"/>
    </source>
</evidence>
<proteinExistence type="predicted"/>
<feature type="transmembrane region" description="Helical" evidence="1">
    <location>
        <begin position="12"/>
        <end position="33"/>
    </location>
</feature>
<name>A0ABP1RGE8_9HEXA</name>
<protein>
    <recommendedName>
        <fullName evidence="4">Transmembrane protein</fullName>
    </recommendedName>
</protein>
<organism evidence="2 3">
    <name type="scientific">Orchesella dallaii</name>
    <dbReference type="NCBI Taxonomy" id="48710"/>
    <lineage>
        <taxon>Eukaryota</taxon>
        <taxon>Metazoa</taxon>
        <taxon>Ecdysozoa</taxon>
        <taxon>Arthropoda</taxon>
        <taxon>Hexapoda</taxon>
        <taxon>Collembola</taxon>
        <taxon>Entomobryomorpha</taxon>
        <taxon>Entomobryoidea</taxon>
        <taxon>Orchesellidae</taxon>
        <taxon>Orchesellinae</taxon>
        <taxon>Orchesella</taxon>
    </lineage>
</organism>
<dbReference type="EMBL" id="CAXLJM020000072">
    <property type="protein sequence ID" value="CAL8127475.1"/>
    <property type="molecule type" value="Genomic_DNA"/>
</dbReference>
<feature type="transmembrane region" description="Helical" evidence="1">
    <location>
        <begin position="100"/>
        <end position="123"/>
    </location>
</feature>
<keyword evidence="1" id="KW-0812">Transmembrane</keyword>
<evidence type="ECO:0000313" key="3">
    <source>
        <dbReference type="Proteomes" id="UP001642540"/>
    </source>
</evidence>
<gene>
    <name evidence="2" type="ORF">ODALV1_LOCUS21856</name>
</gene>
<keyword evidence="3" id="KW-1185">Reference proteome</keyword>
<keyword evidence="1" id="KW-0472">Membrane</keyword>
<evidence type="ECO:0000313" key="2">
    <source>
        <dbReference type="EMBL" id="CAL8127475.1"/>
    </source>
</evidence>
<evidence type="ECO:0008006" key="4">
    <source>
        <dbReference type="Google" id="ProtNLM"/>
    </source>
</evidence>
<keyword evidence="1" id="KW-1133">Transmembrane helix</keyword>